<evidence type="ECO:0000313" key="1">
    <source>
        <dbReference type="EMBL" id="KAJ7622089.1"/>
    </source>
</evidence>
<organism evidence="1 2">
    <name type="scientific">Roridomyces roridus</name>
    <dbReference type="NCBI Taxonomy" id="1738132"/>
    <lineage>
        <taxon>Eukaryota</taxon>
        <taxon>Fungi</taxon>
        <taxon>Dikarya</taxon>
        <taxon>Basidiomycota</taxon>
        <taxon>Agaricomycotina</taxon>
        <taxon>Agaricomycetes</taxon>
        <taxon>Agaricomycetidae</taxon>
        <taxon>Agaricales</taxon>
        <taxon>Marasmiineae</taxon>
        <taxon>Mycenaceae</taxon>
        <taxon>Roridomyces</taxon>
    </lineage>
</organism>
<accession>A0AAD7BII4</accession>
<reference evidence="1" key="1">
    <citation type="submission" date="2023-03" db="EMBL/GenBank/DDBJ databases">
        <title>Massive genome expansion in bonnet fungi (Mycena s.s.) driven by repeated elements and novel gene families across ecological guilds.</title>
        <authorList>
            <consortium name="Lawrence Berkeley National Laboratory"/>
            <person name="Harder C.B."/>
            <person name="Miyauchi S."/>
            <person name="Viragh M."/>
            <person name="Kuo A."/>
            <person name="Thoen E."/>
            <person name="Andreopoulos B."/>
            <person name="Lu D."/>
            <person name="Skrede I."/>
            <person name="Drula E."/>
            <person name="Henrissat B."/>
            <person name="Morin E."/>
            <person name="Kohler A."/>
            <person name="Barry K."/>
            <person name="LaButti K."/>
            <person name="Morin E."/>
            <person name="Salamov A."/>
            <person name="Lipzen A."/>
            <person name="Mereny Z."/>
            <person name="Hegedus B."/>
            <person name="Baldrian P."/>
            <person name="Stursova M."/>
            <person name="Weitz H."/>
            <person name="Taylor A."/>
            <person name="Grigoriev I.V."/>
            <person name="Nagy L.G."/>
            <person name="Martin F."/>
            <person name="Kauserud H."/>
        </authorList>
    </citation>
    <scope>NUCLEOTIDE SEQUENCE</scope>
    <source>
        <strain evidence="1">9284</strain>
    </source>
</reference>
<sequence length="208" mass="22909">MAVFWARSGLCALRWAGHDRCSARGLRSKQEHSIWRDDFKLGDGVVCDDVAGNRGMGSARREDARGLESRWTILTVSGRVGRGGKTVAGVASLSRYRLAAVQSNWKRADKRRESVGRREGRAYMLTRCGRCGLGSLRRMRCLEVKDSRIRGRDSEVEIDGMAPMAPTGRGVTGRVVAREVLGLGAWDDEKLGVSGGRRKEVGDKNDKC</sequence>
<protein>
    <submittedName>
        <fullName evidence="1">Uncharacterized protein</fullName>
    </submittedName>
</protein>
<dbReference type="EMBL" id="JARKIF010000015">
    <property type="protein sequence ID" value="KAJ7622089.1"/>
    <property type="molecule type" value="Genomic_DNA"/>
</dbReference>
<name>A0AAD7BII4_9AGAR</name>
<comment type="caution">
    <text evidence="1">The sequence shown here is derived from an EMBL/GenBank/DDBJ whole genome shotgun (WGS) entry which is preliminary data.</text>
</comment>
<keyword evidence="2" id="KW-1185">Reference proteome</keyword>
<evidence type="ECO:0000313" key="2">
    <source>
        <dbReference type="Proteomes" id="UP001221142"/>
    </source>
</evidence>
<dbReference type="Proteomes" id="UP001221142">
    <property type="component" value="Unassembled WGS sequence"/>
</dbReference>
<gene>
    <name evidence="1" type="ORF">FB45DRAFT_870324</name>
</gene>
<proteinExistence type="predicted"/>
<dbReference type="AlphaFoldDB" id="A0AAD7BII4"/>